<keyword evidence="3" id="KW-0813">Transport</keyword>
<keyword evidence="4" id="KW-1003">Cell membrane</keyword>
<dbReference type="PROSITE" id="PS50893">
    <property type="entry name" value="ABC_TRANSPORTER_2"/>
    <property type="match status" value="1"/>
</dbReference>
<comment type="function">
    <text evidence="10">Part of the ABC transporter complex hrt involved in hemin import. Responsible for energy coupling to the transport system.</text>
</comment>
<comment type="similarity">
    <text evidence="8">Belongs to the ABC transporter superfamily. HrtA family.</text>
</comment>
<comment type="subcellular location">
    <subcellularLocation>
        <location evidence="1">Cell membrane</location>
        <topology evidence="1">Peripheral membrane protein</topology>
    </subcellularLocation>
</comment>
<protein>
    <recommendedName>
        <fullName evidence="9">Putative hemin import ATP-binding protein HrtA</fullName>
    </recommendedName>
</protein>
<dbReference type="Pfam" id="PF00005">
    <property type="entry name" value="ABC_tran"/>
    <property type="match status" value="1"/>
</dbReference>
<evidence type="ECO:0000256" key="4">
    <source>
        <dbReference type="ARBA" id="ARBA00022475"/>
    </source>
</evidence>
<dbReference type="InterPro" id="IPR027417">
    <property type="entry name" value="P-loop_NTPase"/>
</dbReference>
<evidence type="ECO:0000256" key="7">
    <source>
        <dbReference type="ARBA" id="ARBA00023136"/>
    </source>
</evidence>
<keyword evidence="12" id="KW-0449">Lipoprotein</keyword>
<feature type="domain" description="ABC transporter" evidence="11">
    <location>
        <begin position="6"/>
        <end position="226"/>
    </location>
</feature>
<dbReference type="RefSeq" id="WP_057742065.1">
    <property type="nucleotide sequence ID" value="NZ_JQBW01000010.1"/>
</dbReference>
<dbReference type="InterPro" id="IPR003439">
    <property type="entry name" value="ABC_transporter-like_ATP-bd"/>
</dbReference>
<dbReference type="PATRIC" id="fig|396268.3.peg.1000"/>
<dbReference type="OrthoDB" id="9791546at2"/>
<evidence type="ECO:0000256" key="1">
    <source>
        <dbReference type="ARBA" id="ARBA00004202"/>
    </source>
</evidence>
<evidence type="ECO:0000256" key="9">
    <source>
        <dbReference type="ARBA" id="ARBA00024432"/>
    </source>
</evidence>
<keyword evidence="6 12" id="KW-0067">ATP-binding</keyword>
<evidence type="ECO:0000313" key="13">
    <source>
        <dbReference type="Proteomes" id="UP000050934"/>
    </source>
</evidence>
<proteinExistence type="inferred from homology"/>
<dbReference type="EMBL" id="JQBW01000010">
    <property type="protein sequence ID" value="KRN58538.1"/>
    <property type="molecule type" value="Genomic_DNA"/>
</dbReference>
<evidence type="ECO:0000256" key="5">
    <source>
        <dbReference type="ARBA" id="ARBA00022741"/>
    </source>
</evidence>
<accession>A0A0R2I9F9</accession>
<reference evidence="12 13" key="1">
    <citation type="journal article" date="2015" name="Genome Announc.">
        <title>Expanding the biotechnology potential of lactobacilli through comparative genomics of 213 strains and associated genera.</title>
        <authorList>
            <person name="Sun Z."/>
            <person name="Harris H.M."/>
            <person name="McCann A."/>
            <person name="Guo C."/>
            <person name="Argimon S."/>
            <person name="Zhang W."/>
            <person name="Yang X."/>
            <person name="Jeffery I.B."/>
            <person name="Cooney J.C."/>
            <person name="Kagawa T.F."/>
            <person name="Liu W."/>
            <person name="Song Y."/>
            <person name="Salvetti E."/>
            <person name="Wrobel A."/>
            <person name="Rasinkangas P."/>
            <person name="Parkhill J."/>
            <person name="Rea M.C."/>
            <person name="O'Sullivan O."/>
            <person name="Ritari J."/>
            <person name="Douillard F.P."/>
            <person name="Paul Ross R."/>
            <person name="Yang R."/>
            <person name="Briner A.E."/>
            <person name="Felis G.E."/>
            <person name="de Vos W.M."/>
            <person name="Barrangou R."/>
            <person name="Klaenhammer T.R."/>
            <person name="Caufield P.W."/>
            <person name="Cui Y."/>
            <person name="Zhang H."/>
            <person name="O'Toole P.W."/>
        </authorList>
    </citation>
    <scope>NUCLEOTIDE SEQUENCE [LARGE SCALE GENOMIC DNA]</scope>
    <source>
        <strain evidence="12 13">DSM 17896</strain>
    </source>
</reference>
<dbReference type="InterPro" id="IPR003593">
    <property type="entry name" value="AAA+_ATPase"/>
</dbReference>
<sequence length="226" mass="25140">MEEATIKLVNVNKHYGHGRGLVYALQDINFSAHPGELTLILGPSGSGKSTFLTIAGGLRQPSSGRVMLAGKDISKLNNKERDQLRLNRVGFVLQSYNLLPYLNVDEQFELVRKVKPNGNLTDDELTELLEELGIADLRSQYPDQLSGGQNQRVAIARALYTNPDIVLADEPTAALDSARVVVVGKELQRLADQRHKTVIVVTHDLRLKEHADRIYHINDGKLSREK</sequence>
<dbReference type="STRING" id="396268.IV45_GL000988"/>
<dbReference type="Proteomes" id="UP000050934">
    <property type="component" value="Unassembled WGS sequence"/>
</dbReference>
<evidence type="ECO:0000256" key="3">
    <source>
        <dbReference type="ARBA" id="ARBA00022448"/>
    </source>
</evidence>
<dbReference type="AlphaFoldDB" id="A0A0R2I9F9"/>
<keyword evidence="5" id="KW-0547">Nucleotide-binding</keyword>
<dbReference type="InterPro" id="IPR015854">
    <property type="entry name" value="ABC_transpr_LolD-like"/>
</dbReference>
<dbReference type="GO" id="GO:0016887">
    <property type="term" value="F:ATP hydrolysis activity"/>
    <property type="evidence" value="ECO:0007669"/>
    <property type="project" value="InterPro"/>
</dbReference>
<dbReference type="PANTHER" id="PTHR24220">
    <property type="entry name" value="IMPORT ATP-BINDING PROTEIN"/>
    <property type="match status" value="1"/>
</dbReference>
<name>A0A0R2I9F9_9LACO</name>
<evidence type="ECO:0000256" key="6">
    <source>
        <dbReference type="ARBA" id="ARBA00022840"/>
    </source>
</evidence>
<organism evidence="12 13">
    <name type="scientific">Limosilactobacillus secaliphilus</name>
    <dbReference type="NCBI Taxonomy" id="396268"/>
    <lineage>
        <taxon>Bacteria</taxon>
        <taxon>Bacillati</taxon>
        <taxon>Bacillota</taxon>
        <taxon>Bacilli</taxon>
        <taxon>Lactobacillales</taxon>
        <taxon>Lactobacillaceae</taxon>
        <taxon>Limosilactobacillus</taxon>
    </lineage>
</organism>
<evidence type="ECO:0000259" key="11">
    <source>
        <dbReference type="PROSITE" id="PS50893"/>
    </source>
</evidence>
<dbReference type="GO" id="GO:0022857">
    <property type="term" value="F:transmembrane transporter activity"/>
    <property type="evidence" value="ECO:0007669"/>
    <property type="project" value="TreeGrafter"/>
</dbReference>
<dbReference type="PANTHER" id="PTHR24220:SF666">
    <property type="entry name" value="HEMIN IMPORT ATP-BINDING PROTEIN HRTA-RELATED"/>
    <property type="match status" value="1"/>
</dbReference>
<gene>
    <name evidence="12" type="ORF">IV45_GL000988</name>
</gene>
<evidence type="ECO:0000313" key="12">
    <source>
        <dbReference type="EMBL" id="KRN58538.1"/>
    </source>
</evidence>
<dbReference type="InterPro" id="IPR017911">
    <property type="entry name" value="MacB-like_ATP-bd"/>
</dbReference>
<evidence type="ECO:0000256" key="8">
    <source>
        <dbReference type="ARBA" id="ARBA00024359"/>
    </source>
</evidence>
<dbReference type="SMART" id="SM00382">
    <property type="entry name" value="AAA"/>
    <property type="match status" value="1"/>
</dbReference>
<keyword evidence="7" id="KW-0472">Membrane</keyword>
<evidence type="ECO:0000256" key="2">
    <source>
        <dbReference type="ARBA" id="ARBA00011131"/>
    </source>
</evidence>
<dbReference type="CDD" id="cd03255">
    <property type="entry name" value="ABC_MJ0796_LolCDE_FtsE"/>
    <property type="match status" value="1"/>
</dbReference>
<dbReference type="GO" id="GO:0005524">
    <property type="term" value="F:ATP binding"/>
    <property type="evidence" value="ECO:0007669"/>
    <property type="project" value="UniProtKB-KW"/>
</dbReference>
<evidence type="ECO:0000256" key="10">
    <source>
        <dbReference type="ARBA" id="ARBA00024721"/>
    </source>
</evidence>
<comment type="subunit">
    <text evidence="2">The complex is composed of two ATP-binding proteins (HrtA), two transmembrane proteins (HrtB) and a solute-binding protein.</text>
</comment>
<dbReference type="SUPFAM" id="SSF52540">
    <property type="entry name" value="P-loop containing nucleoside triphosphate hydrolases"/>
    <property type="match status" value="1"/>
</dbReference>
<comment type="caution">
    <text evidence="12">The sequence shown here is derived from an EMBL/GenBank/DDBJ whole genome shotgun (WGS) entry which is preliminary data.</text>
</comment>
<dbReference type="Gene3D" id="3.40.50.300">
    <property type="entry name" value="P-loop containing nucleotide triphosphate hydrolases"/>
    <property type="match status" value="1"/>
</dbReference>
<keyword evidence="13" id="KW-1185">Reference proteome</keyword>
<dbReference type="GO" id="GO:0005886">
    <property type="term" value="C:plasma membrane"/>
    <property type="evidence" value="ECO:0007669"/>
    <property type="project" value="UniProtKB-SubCell"/>
</dbReference>